<gene>
    <name evidence="10" type="primary">cas1</name>
    <name evidence="11" type="ORF">HMPREF9193_01437</name>
</gene>
<keyword evidence="6 10" id="KW-0051">Antiviral defense</keyword>
<dbReference type="InterPro" id="IPR042206">
    <property type="entry name" value="CRISPR-assoc_Cas1_C"/>
</dbReference>
<proteinExistence type="inferred from homology"/>
<dbReference type="NCBIfam" id="TIGR00287">
    <property type="entry name" value="cas1"/>
    <property type="match status" value="1"/>
</dbReference>
<evidence type="ECO:0000256" key="3">
    <source>
        <dbReference type="ARBA" id="ARBA00022759"/>
    </source>
</evidence>
<dbReference type="InterPro" id="IPR002729">
    <property type="entry name" value="CRISPR-assoc_Cas1"/>
</dbReference>
<name>A0ABN0NY23_TRELE</name>
<evidence type="ECO:0000256" key="6">
    <source>
        <dbReference type="ARBA" id="ARBA00023118"/>
    </source>
</evidence>
<dbReference type="EC" id="3.1.-.-" evidence="10"/>
<protein>
    <recommendedName>
        <fullName evidence="10">CRISPR-associated endonuclease Cas1</fullName>
        <ecNumber evidence="10">3.1.-.-</ecNumber>
    </recommendedName>
</protein>
<evidence type="ECO:0000256" key="8">
    <source>
        <dbReference type="ARBA" id="ARBA00023211"/>
    </source>
</evidence>
<feature type="binding site" evidence="10">
    <location>
        <position position="222"/>
    </location>
    <ligand>
        <name>Mn(2+)</name>
        <dbReference type="ChEBI" id="CHEBI:29035"/>
    </ligand>
</feature>
<comment type="caution">
    <text evidence="11">The sequence shown here is derived from an EMBL/GenBank/DDBJ whole genome shotgun (WGS) entry which is preliminary data.</text>
</comment>
<dbReference type="PANTHER" id="PTHR34353:SF2">
    <property type="entry name" value="CRISPR-ASSOCIATED ENDONUCLEASE CAS1 1"/>
    <property type="match status" value="1"/>
</dbReference>
<feature type="binding site" evidence="10">
    <location>
        <position position="207"/>
    </location>
    <ligand>
        <name>Mn(2+)</name>
        <dbReference type="ChEBI" id="CHEBI:29035"/>
    </ligand>
</feature>
<comment type="cofactor">
    <cofactor evidence="10">
        <name>Mg(2+)</name>
        <dbReference type="ChEBI" id="CHEBI:18420"/>
    </cofactor>
    <cofactor evidence="10">
        <name>Mn(2+)</name>
        <dbReference type="ChEBI" id="CHEBI:29035"/>
    </cofactor>
</comment>
<evidence type="ECO:0000256" key="10">
    <source>
        <dbReference type="HAMAP-Rule" id="MF_01470"/>
    </source>
</evidence>
<keyword evidence="5 10" id="KW-0460">Magnesium</keyword>
<dbReference type="InterPro" id="IPR050646">
    <property type="entry name" value="Cas1"/>
</dbReference>
<dbReference type="Gene3D" id="1.20.120.920">
    <property type="entry name" value="CRISPR-associated endonuclease Cas1, C-terminal domain"/>
    <property type="match status" value="1"/>
</dbReference>
<evidence type="ECO:0000313" key="11">
    <source>
        <dbReference type="EMBL" id="ERJ92462.1"/>
    </source>
</evidence>
<comment type="function">
    <text evidence="10">CRISPR (clustered regularly interspaced short palindromic repeat), is an adaptive immune system that provides protection against mobile genetic elements (viruses, transposable elements and conjugative plasmids). CRISPR clusters contain spacers, sequences complementary to antecedent mobile elements, and target invading nucleic acids. CRISPR clusters are transcribed and processed into CRISPR RNA (crRNA). Acts as a dsDNA endonuclease. Involved in the integration of spacer DNA into the CRISPR cassette.</text>
</comment>
<dbReference type="RefSeq" id="WP_021687641.1">
    <property type="nucleotide sequence ID" value="NZ_KI260567.1"/>
</dbReference>
<organism evidence="11 12">
    <name type="scientific">Treponema lecithinolyticum ATCC 700332</name>
    <dbReference type="NCBI Taxonomy" id="1321815"/>
    <lineage>
        <taxon>Bacteria</taxon>
        <taxon>Pseudomonadati</taxon>
        <taxon>Spirochaetota</taxon>
        <taxon>Spirochaetia</taxon>
        <taxon>Spirochaetales</taxon>
        <taxon>Treponemataceae</taxon>
        <taxon>Treponema</taxon>
    </lineage>
</organism>
<comment type="similarity">
    <text evidence="10">Belongs to the CRISPR-associated endonuclease Cas1 family.</text>
</comment>
<evidence type="ECO:0000313" key="12">
    <source>
        <dbReference type="Proteomes" id="UP000016649"/>
    </source>
</evidence>
<accession>A0ABN0NY23</accession>
<evidence type="ECO:0000256" key="5">
    <source>
        <dbReference type="ARBA" id="ARBA00022842"/>
    </source>
</evidence>
<dbReference type="EMBL" id="AWVH01000035">
    <property type="protein sequence ID" value="ERJ92462.1"/>
    <property type="molecule type" value="Genomic_DNA"/>
</dbReference>
<keyword evidence="8 10" id="KW-0464">Manganese</keyword>
<dbReference type="HAMAP" id="MF_01470">
    <property type="entry name" value="Cas1"/>
    <property type="match status" value="1"/>
</dbReference>
<keyword evidence="12" id="KW-1185">Reference proteome</keyword>
<evidence type="ECO:0000256" key="7">
    <source>
        <dbReference type="ARBA" id="ARBA00023125"/>
    </source>
</evidence>
<dbReference type="NCBIfam" id="TIGR03639">
    <property type="entry name" value="cas1_NMENI"/>
    <property type="match status" value="1"/>
</dbReference>
<dbReference type="InterPro" id="IPR019855">
    <property type="entry name" value="CRISPR-assoc_Cas1_NMENI"/>
</dbReference>
<evidence type="ECO:0000256" key="4">
    <source>
        <dbReference type="ARBA" id="ARBA00022801"/>
    </source>
</evidence>
<keyword evidence="7 10" id="KW-0238">DNA-binding</keyword>
<reference evidence="11 12" key="1">
    <citation type="submission" date="2013-08" db="EMBL/GenBank/DDBJ databases">
        <authorList>
            <person name="Weinstock G."/>
            <person name="Sodergren E."/>
            <person name="Wylie T."/>
            <person name="Fulton L."/>
            <person name="Fulton R."/>
            <person name="Fronick C."/>
            <person name="O'Laughlin M."/>
            <person name="Godfrey J."/>
            <person name="Miner T."/>
            <person name="Herter B."/>
            <person name="Appelbaum E."/>
            <person name="Cordes M."/>
            <person name="Lek S."/>
            <person name="Wollam A."/>
            <person name="Pepin K.H."/>
            <person name="Palsikar V.B."/>
            <person name="Mitreva M."/>
            <person name="Wilson R.K."/>
        </authorList>
    </citation>
    <scope>NUCLEOTIDE SEQUENCE [LARGE SCALE GENOMIC DNA]</scope>
    <source>
        <strain evidence="11 12">ATCC 700332</strain>
    </source>
</reference>
<keyword evidence="2 10" id="KW-0479">Metal-binding</keyword>
<keyword evidence="4 10" id="KW-0378">Hydrolase</keyword>
<dbReference type="GO" id="GO:0004519">
    <property type="term" value="F:endonuclease activity"/>
    <property type="evidence" value="ECO:0007669"/>
    <property type="project" value="UniProtKB-KW"/>
</dbReference>
<evidence type="ECO:0000256" key="2">
    <source>
        <dbReference type="ARBA" id="ARBA00022723"/>
    </source>
</evidence>
<feature type="binding site" evidence="10">
    <location>
        <position position="150"/>
    </location>
    <ligand>
        <name>Mn(2+)</name>
        <dbReference type="ChEBI" id="CHEBI:29035"/>
    </ligand>
</feature>
<keyword evidence="3 10" id="KW-0255">Endonuclease</keyword>
<sequence length="306" mass="34882">MIHRVLEIYEENRYLALSRGFIVIKHENETLGEVPLDDIGVLLLSAQSVVLSKNILNALTEHGCITILCGKNYSPQSMVLPIASHYLFAKIIKNQIEASAPLKKRIWQQIVIRKIKNQAQVLHMDGKKENAKLVDKISLLVKSGDPDNREAYAAKIYWKALFGKDFLRDKNEEGINSLLNYGYAVMRAAMARAICAAGLFPSLGIHHDNNLNQFCLVDDLFEIYRPLVDFTVTQLQKEGKEILTPETKKRLADVLWIKLHTTEGNSPAFQSMQYMAKAYVHALENKKPDIELPLWDEDENARFDFE</sequence>
<evidence type="ECO:0000256" key="9">
    <source>
        <dbReference type="ARBA" id="ARBA00038592"/>
    </source>
</evidence>
<comment type="subunit">
    <text evidence="9 10">Homodimer, forms a heterotetramer with a Cas2 homodimer.</text>
</comment>
<evidence type="ECO:0000256" key="1">
    <source>
        <dbReference type="ARBA" id="ARBA00022722"/>
    </source>
</evidence>
<dbReference type="PANTHER" id="PTHR34353">
    <property type="entry name" value="CRISPR-ASSOCIATED ENDONUCLEASE CAS1 1"/>
    <property type="match status" value="1"/>
</dbReference>
<dbReference type="Proteomes" id="UP000016649">
    <property type="component" value="Unassembled WGS sequence"/>
</dbReference>
<keyword evidence="1 10" id="KW-0540">Nuclease</keyword>
<dbReference type="Pfam" id="PF01867">
    <property type="entry name" value="Cas_Cas1"/>
    <property type="match status" value="1"/>
</dbReference>